<comment type="caution">
    <text evidence="3">The sequence shown here is derived from an EMBL/GenBank/DDBJ whole genome shotgun (WGS) entry which is preliminary data.</text>
</comment>
<reference evidence="4" key="1">
    <citation type="submission" date="2016-04" db="EMBL/GenBank/DDBJ databases">
        <title>The genome sequence project of a novel Fervidobacterium isolate from a hot spring in Thailand.</title>
        <authorList>
            <person name="Gonzalez J.M."/>
            <person name="Cuecas A."/>
            <person name="Kanoksilapatham W."/>
        </authorList>
    </citation>
    <scope>NUCLEOTIDE SEQUENCE [LARGE SCALE GENOMIC DNA]</scope>
    <source>
        <strain evidence="4">FC2004</strain>
    </source>
</reference>
<dbReference type="Proteomes" id="UP000094570">
    <property type="component" value="Unassembled WGS sequence"/>
</dbReference>
<feature type="compositionally biased region" description="Basic and acidic residues" evidence="1">
    <location>
        <begin position="162"/>
        <end position="171"/>
    </location>
</feature>
<protein>
    <submittedName>
        <fullName evidence="3">Uncharacterized protein</fullName>
    </submittedName>
</protein>
<accession>A0A1E3G5H1</accession>
<evidence type="ECO:0000256" key="1">
    <source>
        <dbReference type="SAM" id="MobiDB-lite"/>
    </source>
</evidence>
<keyword evidence="2" id="KW-0472">Membrane</keyword>
<sequence>MKKRVPIGSRKWKEITDFDLKVISVVIVALSLTTLSLLLYAVYLKFQKSQVEVTIKESTPVQQPPIEEVVRTATETLYYIKPDIKPSSTEEPESTDTAVSQNPVGGTTTRVPDEGLTIVPLDEGTTAATNSTEVELAKQPTQTEQPTQPAQAQPQQPGDGEVTEKSEEVEENRYLKGLTKFDYNLLLSRMAENLPSTKLYLYVVDGETALKLAKMTTNYVIDQVGGKYHLACTKNIAPDLNPSVGIYTVKTKPIKDSKEVFKSVVNLRTFGISAFSVSTSEGLILCMGVFRTEAQARSFYYSQDWSELSKYANVSGASVSKIGD</sequence>
<evidence type="ECO:0000256" key="2">
    <source>
        <dbReference type="SAM" id="Phobius"/>
    </source>
</evidence>
<feature type="compositionally biased region" description="Polar residues" evidence="1">
    <location>
        <begin position="95"/>
        <end position="110"/>
    </location>
</feature>
<organism evidence="3 4">
    <name type="scientific">Fervidobacterium thailandense</name>
    <dbReference type="NCBI Taxonomy" id="1008305"/>
    <lineage>
        <taxon>Bacteria</taxon>
        <taxon>Thermotogati</taxon>
        <taxon>Thermotogota</taxon>
        <taxon>Thermotogae</taxon>
        <taxon>Thermotogales</taxon>
        <taxon>Fervidobacteriaceae</taxon>
        <taxon>Fervidobacterium</taxon>
    </lineage>
</organism>
<dbReference type="OrthoDB" id="42561at2"/>
<gene>
    <name evidence="3" type="ORF">A4H02_02215</name>
</gene>
<keyword evidence="4" id="KW-1185">Reference proteome</keyword>
<keyword evidence="2" id="KW-1133">Transmembrane helix</keyword>
<keyword evidence="2" id="KW-0812">Transmembrane</keyword>
<dbReference type="EMBL" id="LWAF01000002">
    <property type="protein sequence ID" value="ODN31103.1"/>
    <property type="molecule type" value="Genomic_DNA"/>
</dbReference>
<feature type="region of interest" description="Disordered" evidence="1">
    <location>
        <begin position="81"/>
        <end position="171"/>
    </location>
</feature>
<dbReference type="AlphaFoldDB" id="A0A1E3G5H1"/>
<dbReference type="STRING" id="1008305.A4H02_02215"/>
<feature type="transmembrane region" description="Helical" evidence="2">
    <location>
        <begin position="20"/>
        <end position="43"/>
    </location>
</feature>
<feature type="compositionally biased region" description="Low complexity" evidence="1">
    <location>
        <begin position="139"/>
        <end position="157"/>
    </location>
</feature>
<name>A0A1E3G5H1_9BACT</name>
<dbReference type="RefSeq" id="WP_069292527.1">
    <property type="nucleotide sequence ID" value="NZ_CP140110.1"/>
</dbReference>
<evidence type="ECO:0000313" key="3">
    <source>
        <dbReference type="EMBL" id="ODN31103.1"/>
    </source>
</evidence>
<evidence type="ECO:0000313" key="4">
    <source>
        <dbReference type="Proteomes" id="UP000094570"/>
    </source>
</evidence>
<proteinExistence type="predicted"/>